<protein>
    <recommendedName>
        <fullName evidence="3">TerB family tellurite resistance protein</fullName>
    </recommendedName>
</protein>
<comment type="caution">
    <text evidence="1">The sequence shown here is derived from an EMBL/GenBank/DDBJ whole genome shotgun (WGS) entry which is preliminary data.</text>
</comment>
<dbReference type="EMBL" id="BAABCW010000002">
    <property type="protein sequence ID" value="GAA4110363.1"/>
    <property type="molecule type" value="Genomic_DNA"/>
</dbReference>
<dbReference type="Proteomes" id="UP001500459">
    <property type="component" value="Unassembled WGS sequence"/>
</dbReference>
<dbReference type="RefSeq" id="WP_344924882.1">
    <property type="nucleotide sequence ID" value="NZ_BAABCW010000002.1"/>
</dbReference>
<gene>
    <name evidence="1" type="ORF">GCM10022393_07370</name>
</gene>
<evidence type="ECO:0008006" key="3">
    <source>
        <dbReference type="Google" id="ProtNLM"/>
    </source>
</evidence>
<evidence type="ECO:0000313" key="1">
    <source>
        <dbReference type="EMBL" id="GAA4110363.1"/>
    </source>
</evidence>
<proteinExistence type="predicted"/>
<keyword evidence="2" id="KW-1185">Reference proteome</keyword>
<reference evidence="2" key="1">
    <citation type="journal article" date="2019" name="Int. J. Syst. Evol. Microbiol.">
        <title>The Global Catalogue of Microorganisms (GCM) 10K type strain sequencing project: providing services to taxonomists for standard genome sequencing and annotation.</title>
        <authorList>
            <consortium name="The Broad Institute Genomics Platform"/>
            <consortium name="The Broad Institute Genome Sequencing Center for Infectious Disease"/>
            <person name="Wu L."/>
            <person name="Ma J."/>
        </authorList>
    </citation>
    <scope>NUCLEOTIDE SEQUENCE [LARGE SCALE GENOMIC DNA]</scope>
    <source>
        <strain evidence="2">JCM 17106</strain>
    </source>
</reference>
<sequence length="128" mass="14861">MAIEDWFIKEIQKPTRMLSVLISKAAGITSDTEAETIEKIQKVFKERIGVTLENLIEKEDHTLIDFLIDRNLTIEQIELTADLFSTIGQKINDQRYLNKALGMYTYTLQNTKTYSITLNDKIQYINNQ</sequence>
<name>A0ABP7XDT3_9FLAO</name>
<organism evidence="1 2">
    <name type="scientific">Aquimarina addita</name>
    <dbReference type="NCBI Taxonomy" id="870485"/>
    <lineage>
        <taxon>Bacteria</taxon>
        <taxon>Pseudomonadati</taxon>
        <taxon>Bacteroidota</taxon>
        <taxon>Flavobacteriia</taxon>
        <taxon>Flavobacteriales</taxon>
        <taxon>Flavobacteriaceae</taxon>
        <taxon>Aquimarina</taxon>
    </lineage>
</organism>
<accession>A0ABP7XDT3</accession>
<evidence type="ECO:0000313" key="2">
    <source>
        <dbReference type="Proteomes" id="UP001500459"/>
    </source>
</evidence>